<evidence type="ECO:0000256" key="1">
    <source>
        <dbReference type="ARBA" id="ARBA00006215"/>
    </source>
</evidence>
<evidence type="ECO:0000256" key="3">
    <source>
        <dbReference type="SAM" id="Coils"/>
    </source>
</evidence>
<protein>
    <submittedName>
        <fullName evidence="7">Spermatogenesis-associated protein 6-like isoform X2</fullName>
    </submittedName>
</protein>
<comment type="similarity">
    <text evidence="1">Belongs to the SPATA6 family.</text>
</comment>
<evidence type="ECO:0000259" key="5">
    <source>
        <dbReference type="Pfam" id="PF14909"/>
    </source>
</evidence>
<evidence type="ECO:0000256" key="2">
    <source>
        <dbReference type="ARBA" id="ARBA00022553"/>
    </source>
</evidence>
<keyword evidence="6" id="KW-1185">Reference proteome</keyword>
<gene>
    <name evidence="7" type="primary">LOC111121822</name>
</gene>
<feature type="compositionally biased region" description="Low complexity" evidence="4">
    <location>
        <begin position="183"/>
        <end position="200"/>
    </location>
</feature>
<dbReference type="PANTHER" id="PTHR16435:SF6">
    <property type="entry name" value="IP09370P"/>
    <property type="match status" value="1"/>
</dbReference>
<dbReference type="GeneID" id="111121822"/>
<dbReference type="AlphaFoldDB" id="A0A8B8CSY9"/>
<dbReference type="InterPro" id="IPR042769">
    <property type="entry name" value="SPATA6_fam"/>
</dbReference>
<name>A0A8B8CSY9_CRAVI</name>
<feature type="region of interest" description="Disordered" evidence="4">
    <location>
        <begin position="164"/>
        <end position="219"/>
    </location>
</feature>
<evidence type="ECO:0000256" key="4">
    <source>
        <dbReference type="SAM" id="MobiDB-lite"/>
    </source>
</evidence>
<feature type="compositionally biased region" description="Basic residues" evidence="4">
    <location>
        <begin position="242"/>
        <end position="257"/>
    </location>
</feature>
<dbReference type="GO" id="GO:0007283">
    <property type="term" value="P:spermatogenesis"/>
    <property type="evidence" value="ECO:0007669"/>
    <property type="project" value="InterPro"/>
</dbReference>
<dbReference type="Pfam" id="PF14909">
    <property type="entry name" value="SPATA6"/>
    <property type="match status" value="1"/>
</dbReference>
<evidence type="ECO:0000313" key="7">
    <source>
        <dbReference type="RefSeq" id="XP_022318962.1"/>
    </source>
</evidence>
<proteinExistence type="inferred from homology"/>
<evidence type="ECO:0000313" key="6">
    <source>
        <dbReference type="Proteomes" id="UP000694844"/>
    </source>
</evidence>
<keyword evidence="3" id="KW-0175">Coiled coil</keyword>
<keyword evidence="2" id="KW-0597">Phosphoprotein</keyword>
<dbReference type="InterPro" id="IPR032732">
    <property type="entry name" value="SPATA6_N"/>
</dbReference>
<sequence>MPRRALRCVVDLKLKAVTAPGVWLPSREEVYVSISLFGQYKNTCLVESVFPLIIREDFTFEKTYYTALDPAEVVDYLDDEIIVFELLQLSEFGGANRLASYSSSARDFLYPAPSLAPCYASGARELLFHRSIDFPGISPKLEFVSITNIKESLSPELDALEDALKDERRSMRRSRSRSRSRPTSRPSSRASMRSPSPATRWKCDDIPAPKLTSTEGRPPFVVRHLEKSLIGRIPGDDGGVKAKGKKKVKRGRSRSRTRSVSAMSDSGGYYSDYTSYPSLTHKYRLKKTSSLDDEDPLPRVSPKQFLSDDEDAEVAALTGSLDDLSLIRRSRSPSPLLYRPTLRERYGLRPLTPIEKLDLDIRVEQALRRSRSRERLAQLELEEARNRSLARLERERARSRSRERMARLELELAEKQRERLAREELEESLRRARASPCRVHLDDGTYWTERAAKFQGKSHRQVFNDSLGKLYSKMYRRAVGGEPLG</sequence>
<accession>A0A8B8CSY9</accession>
<dbReference type="OrthoDB" id="5963614at2759"/>
<feature type="compositionally biased region" description="Basic residues" evidence="4">
    <location>
        <begin position="170"/>
        <end position="182"/>
    </location>
</feature>
<feature type="compositionally biased region" description="Basic and acidic residues" evidence="4">
    <location>
        <begin position="231"/>
        <end position="240"/>
    </location>
</feature>
<dbReference type="Proteomes" id="UP000694844">
    <property type="component" value="Chromosome 2"/>
</dbReference>
<organism evidence="6 7">
    <name type="scientific">Crassostrea virginica</name>
    <name type="common">Eastern oyster</name>
    <dbReference type="NCBI Taxonomy" id="6565"/>
    <lineage>
        <taxon>Eukaryota</taxon>
        <taxon>Metazoa</taxon>
        <taxon>Spiralia</taxon>
        <taxon>Lophotrochozoa</taxon>
        <taxon>Mollusca</taxon>
        <taxon>Bivalvia</taxon>
        <taxon>Autobranchia</taxon>
        <taxon>Pteriomorphia</taxon>
        <taxon>Ostreida</taxon>
        <taxon>Ostreoidea</taxon>
        <taxon>Ostreidae</taxon>
        <taxon>Crassostrea</taxon>
    </lineage>
</organism>
<feature type="domain" description="Spermatogenesis-associated protein 6 N-terminal" evidence="5">
    <location>
        <begin position="10"/>
        <end position="149"/>
    </location>
</feature>
<feature type="region of interest" description="Disordered" evidence="4">
    <location>
        <begin position="231"/>
        <end position="264"/>
    </location>
</feature>
<feature type="coiled-coil region" evidence="3">
    <location>
        <begin position="367"/>
        <end position="435"/>
    </location>
</feature>
<dbReference type="RefSeq" id="XP_022318962.1">
    <property type="nucleotide sequence ID" value="XM_022463254.1"/>
</dbReference>
<dbReference type="PANTHER" id="PTHR16435">
    <property type="entry name" value="SPERMATOGENESIS-ASSOCIATED PROTEIN 6 SPATA6"/>
    <property type="match status" value="1"/>
</dbReference>
<dbReference type="GO" id="GO:0032027">
    <property type="term" value="F:myosin light chain binding"/>
    <property type="evidence" value="ECO:0007669"/>
    <property type="project" value="InterPro"/>
</dbReference>
<reference evidence="7" key="1">
    <citation type="submission" date="2025-08" db="UniProtKB">
        <authorList>
            <consortium name="RefSeq"/>
        </authorList>
    </citation>
    <scope>IDENTIFICATION</scope>
    <source>
        <tissue evidence="7">Whole sample</tissue>
    </source>
</reference>
<dbReference type="GO" id="GO:0120212">
    <property type="term" value="C:sperm head-tail coupling apparatus"/>
    <property type="evidence" value="ECO:0007669"/>
    <property type="project" value="InterPro"/>
</dbReference>